<dbReference type="Pfam" id="PF09862">
    <property type="entry name" value="DUF2089"/>
    <property type="match status" value="1"/>
</dbReference>
<evidence type="ECO:0000313" key="3">
    <source>
        <dbReference type="EMBL" id="SFW18540.1"/>
    </source>
</evidence>
<gene>
    <name evidence="3" type="ORF">SAMN02927921_00407</name>
</gene>
<dbReference type="STRING" id="1150368.SAMN02927921_00407"/>
<keyword evidence="4" id="KW-1185">Reference proteome</keyword>
<dbReference type="InterPro" id="IPR016032">
    <property type="entry name" value="Sig_transdc_resp-reg_C-effctor"/>
</dbReference>
<dbReference type="OrthoDB" id="9797643at2"/>
<dbReference type="AlphaFoldDB" id="A0A1K1M5X8"/>
<organism evidence="3 4">
    <name type="scientific">Sinomicrobium oceani</name>
    <dbReference type="NCBI Taxonomy" id="1150368"/>
    <lineage>
        <taxon>Bacteria</taxon>
        <taxon>Pseudomonadati</taxon>
        <taxon>Bacteroidota</taxon>
        <taxon>Flavobacteriia</taxon>
        <taxon>Flavobacteriales</taxon>
        <taxon>Flavobacteriaceae</taxon>
        <taxon>Sinomicrobium</taxon>
    </lineage>
</organism>
<dbReference type="GO" id="GO:0006355">
    <property type="term" value="P:regulation of DNA-templated transcription"/>
    <property type="evidence" value="ECO:0007669"/>
    <property type="project" value="InterPro"/>
</dbReference>
<dbReference type="Proteomes" id="UP000182248">
    <property type="component" value="Unassembled WGS sequence"/>
</dbReference>
<reference evidence="3 4" key="1">
    <citation type="submission" date="2016-11" db="EMBL/GenBank/DDBJ databases">
        <authorList>
            <person name="Jaros S."/>
            <person name="Januszkiewicz K."/>
            <person name="Wedrychowicz H."/>
        </authorList>
    </citation>
    <scope>NUCLEOTIDE SEQUENCE [LARGE SCALE GENOMIC DNA]</scope>
    <source>
        <strain evidence="3 4">CGMCC 1.12145</strain>
    </source>
</reference>
<dbReference type="InterPro" id="IPR018658">
    <property type="entry name" value="DUF2089"/>
</dbReference>
<dbReference type="GO" id="GO:0003677">
    <property type="term" value="F:DNA binding"/>
    <property type="evidence" value="ECO:0007669"/>
    <property type="project" value="InterPro"/>
</dbReference>
<sequence>MRYKLPVHCPSCETALQVSGLTCPQCHTVVSGNYDIPLFLRLTPEEQEFIMQFVQSSGSLKEMAAQLGNSYPTVRNRLDDIIDHIQHLQSAGHDHS</sequence>
<dbReference type="InterPro" id="IPR053957">
    <property type="entry name" value="DUF2089_Zn_ribbon"/>
</dbReference>
<evidence type="ECO:0008006" key="5">
    <source>
        <dbReference type="Google" id="ProtNLM"/>
    </source>
</evidence>
<dbReference type="RefSeq" id="WP_072315708.1">
    <property type="nucleotide sequence ID" value="NZ_FPJE01000002.1"/>
</dbReference>
<protein>
    <recommendedName>
        <fullName evidence="5">DUF2089 domain-containing protein</fullName>
    </recommendedName>
</protein>
<feature type="domain" description="DUF2089" evidence="2">
    <location>
        <begin position="9"/>
        <end position="39"/>
    </location>
</feature>
<feature type="domain" description="DUF2089" evidence="1">
    <location>
        <begin position="42"/>
        <end position="85"/>
    </location>
</feature>
<evidence type="ECO:0000259" key="2">
    <source>
        <dbReference type="Pfam" id="PF22747"/>
    </source>
</evidence>
<accession>A0A1K1M5X8</accession>
<dbReference type="Pfam" id="PF22747">
    <property type="entry name" value="Zn_ribbon_DUF2089"/>
    <property type="match status" value="1"/>
</dbReference>
<name>A0A1K1M5X8_9FLAO</name>
<evidence type="ECO:0000259" key="1">
    <source>
        <dbReference type="Pfam" id="PF09862"/>
    </source>
</evidence>
<evidence type="ECO:0000313" key="4">
    <source>
        <dbReference type="Proteomes" id="UP000182248"/>
    </source>
</evidence>
<dbReference type="SUPFAM" id="SSF46894">
    <property type="entry name" value="C-terminal effector domain of the bipartite response regulators"/>
    <property type="match status" value="1"/>
</dbReference>
<dbReference type="EMBL" id="FPJE01000002">
    <property type="protein sequence ID" value="SFW18540.1"/>
    <property type="molecule type" value="Genomic_DNA"/>
</dbReference>
<proteinExistence type="predicted"/>